<feature type="region of interest" description="Disordered" evidence="1">
    <location>
        <begin position="143"/>
        <end position="173"/>
    </location>
</feature>
<protein>
    <submittedName>
        <fullName evidence="2">Uncharacterized protein</fullName>
    </submittedName>
</protein>
<evidence type="ECO:0000256" key="1">
    <source>
        <dbReference type="SAM" id="MobiDB-lite"/>
    </source>
</evidence>
<dbReference type="HOGENOM" id="CLU_1788174_0_0_1"/>
<dbReference type="Proteomes" id="UP000002748">
    <property type="component" value="Unassembled WGS sequence"/>
</dbReference>
<name>J8TSB0_TRIAS</name>
<comment type="caution">
    <text evidence="2">The sequence shown here is derived from an EMBL/GenBank/DDBJ whole genome shotgun (WGS) entry which is preliminary data.</text>
</comment>
<gene>
    <name evidence="2" type="ORF">A1Q1_00116</name>
</gene>
<dbReference type="GeneID" id="25983630"/>
<reference evidence="2 3" key="1">
    <citation type="journal article" date="2012" name="Eukaryot. Cell">
        <title>Draft genome sequence of CBS 2479, the standard type strain of Trichosporon asahii.</title>
        <authorList>
            <person name="Yang R.Y."/>
            <person name="Li H.T."/>
            <person name="Zhu H."/>
            <person name="Zhou G.P."/>
            <person name="Wang M."/>
            <person name="Wang L."/>
        </authorList>
    </citation>
    <scope>NUCLEOTIDE SEQUENCE [LARGE SCALE GENOMIC DNA]</scope>
    <source>
        <strain evidence="3">ATCC 90039 / CBS 2479 / JCM 2466 / KCTC 7840 / NCYC 2677 / UAMH 7654</strain>
    </source>
</reference>
<dbReference type="VEuPathDB" id="FungiDB:A1Q1_00116"/>
<sequence length="173" mass="19815">MAPRIRLGYNAKPWHDLRDIKAYNEEFFSPEFQSHYPDMLYLCSFTPEGQWIYRDCKKEDEWVIYAAATPPYNEVMCEKIVRDDYEEPRGCTADTAYFEADHHFEPVENAKEIRESLPPDATLQDAMQALWRTCKGCAKYVKDGNSSADKDSSSAVAKDAASNPKTNHTPSSK</sequence>
<feature type="compositionally biased region" description="Polar residues" evidence="1">
    <location>
        <begin position="163"/>
        <end position="173"/>
    </location>
</feature>
<dbReference type="EMBL" id="ALBS01000009">
    <property type="protein sequence ID" value="EJT53109.1"/>
    <property type="molecule type" value="Genomic_DNA"/>
</dbReference>
<organism evidence="2 3">
    <name type="scientific">Trichosporon asahii var. asahii (strain ATCC 90039 / CBS 2479 / JCM 2466 / KCTC 7840 / NBRC 103889/ NCYC 2677 / UAMH 7654)</name>
    <name type="common">Yeast</name>
    <dbReference type="NCBI Taxonomy" id="1186058"/>
    <lineage>
        <taxon>Eukaryota</taxon>
        <taxon>Fungi</taxon>
        <taxon>Dikarya</taxon>
        <taxon>Basidiomycota</taxon>
        <taxon>Agaricomycotina</taxon>
        <taxon>Tremellomycetes</taxon>
        <taxon>Trichosporonales</taxon>
        <taxon>Trichosporonaceae</taxon>
        <taxon>Trichosporon</taxon>
    </lineage>
</organism>
<dbReference type="KEGG" id="tasa:A1Q1_00116"/>
<proteinExistence type="predicted"/>
<evidence type="ECO:0000313" key="2">
    <source>
        <dbReference type="EMBL" id="EJT53109.1"/>
    </source>
</evidence>
<evidence type="ECO:0000313" key="3">
    <source>
        <dbReference type="Proteomes" id="UP000002748"/>
    </source>
</evidence>
<accession>J8TSB0</accession>
<dbReference type="RefSeq" id="XP_014184432.1">
    <property type="nucleotide sequence ID" value="XM_014328957.1"/>
</dbReference>
<feature type="compositionally biased region" description="Low complexity" evidence="1">
    <location>
        <begin position="153"/>
        <end position="162"/>
    </location>
</feature>
<dbReference type="AlphaFoldDB" id="J8TSB0"/>